<comment type="caution">
    <text evidence="1">The sequence shown here is derived from an EMBL/GenBank/DDBJ whole genome shotgun (WGS) entry which is preliminary data.</text>
</comment>
<dbReference type="EMBL" id="BKCJ011353644">
    <property type="protein sequence ID" value="GFD24595.1"/>
    <property type="molecule type" value="Genomic_DNA"/>
</dbReference>
<reference evidence="1" key="1">
    <citation type="journal article" date="2019" name="Sci. Rep.">
        <title>Draft genome of Tanacetum cinerariifolium, the natural source of mosquito coil.</title>
        <authorList>
            <person name="Yamashiro T."/>
            <person name="Shiraishi A."/>
            <person name="Satake H."/>
            <person name="Nakayama K."/>
        </authorList>
    </citation>
    <scope>NUCLEOTIDE SEQUENCE</scope>
</reference>
<protein>
    <submittedName>
        <fullName evidence="1">Uncharacterized protein</fullName>
    </submittedName>
</protein>
<name>A0A699UNX0_TANCI</name>
<accession>A0A699UNX0</accession>
<organism evidence="1">
    <name type="scientific">Tanacetum cinerariifolium</name>
    <name type="common">Dalmatian daisy</name>
    <name type="synonym">Chrysanthemum cinerariifolium</name>
    <dbReference type="NCBI Taxonomy" id="118510"/>
    <lineage>
        <taxon>Eukaryota</taxon>
        <taxon>Viridiplantae</taxon>
        <taxon>Streptophyta</taxon>
        <taxon>Embryophyta</taxon>
        <taxon>Tracheophyta</taxon>
        <taxon>Spermatophyta</taxon>
        <taxon>Magnoliopsida</taxon>
        <taxon>eudicotyledons</taxon>
        <taxon>Gunneridae</taxon>
        <taxon>Pentapetalae</taxon>
        <taxon>asterids</taxon>
        <taxon>campanulids</taxon>
        <taxon>Asterales</taxon>
        <taxon>Asteraceae</taxon>
        <taxon>Asteroideae</taxon>
        <taxon>Anthemideae</taxon>
        <taxon>Anthemidinae</taxon>
        <taxon>Tanacetum</taxon>
    </lineage>
</organism>
<proteinExistence type="predicted"/>
<dbReference type="AlphaFoldDB" id="A0A699UNX0"/>
<evidence type="ECO:0000313" key="1">
    <source>
        <dbReference type="EMBL" id="GFD24595.1"/>
    </source>
</evidence>
<gene>
    <name evidence="1" type="ORF">Tci_896564</name>
</gene>
<sequence>MGKPLSPDRVFDFSMDEPEPHLAYTPPSTYEVGGPSTAAEGHSLALLALRFHVPLSMIKDLSVCMGNLEYGYGQLVKKVIQ</sequence>
<feature type="non-terminal residue" evidence="1">
    <location>
        <position position="81"/>
    </location>
</feature>